<feature type="domain" description="Rv2993c-like N-terminal" evidence="4">
    <location>
        <begin position="4"/>
        <end position="53"/>
    </location>
</feature>
<evidence type="ECO:0000313" key="6">
    <source>
        <dbReference type="Proteomes" id="UP000250918"/>
    </source>
</evidence>
<evidence type="ECO:0000259" key="4">
    <source>
        <dbReference type="Pfam" id="PF10370"/>
    </source>
</evidence>
<organism evidence="5 6">
    <name type="scientific">candidate division GN15 bacterium</name>
    <dbReference type="NCBI Taxonomy" id="2072418"/>
    <lineage>
        <taxon>Bacteria</taxon>
        <taxon>candidate division GN15</taxon>
    </lineage>
</organism>
<evidence type="ECO:0008006" key="7">
    <source>
        <dbReference type="Google" id="ProtNLM"/>
    </source>
</evidence>
<comment type="caution">
    <text evidence="5">The sequence shown here is derived from an EMBL/GenBank/DDBJ whole genome shotgun (WGS) entry which is preliminary data.</text>
</comment>
<dbReference type="Gene3D" id="3.90.850.10">
    <property type="entry name" value="Fumarylacetoacetase-like, C-terminal domain"/>
    <property type="match status" value="1"/>
</dbReference>
<dbReference type="PANTHER" id="PTHR42796:SF4">
    <property type="entry name" value="FUMARYLACETOACETATE HYDROLASE DOMAIN-CONTAINING PROTEIN 2A"/>
    <property type="match status" value="1"/>
</dbReference>
<dbReference type="GO" id="GO:0019752">
    <property type="term" value="P:carboxylic acid metabolic process"/>
    <property type="evidence" value="ECO:0007669"/>
    <property type="project" value="UniProtKB-ARBA"/>
</dbReference>
<dbReference type="AlphaFoldDB" id="A0A855XB66"/>
<dbReference type="InterPro" id="IPR018833">
    <property type="entry name" value="Rv2993c-like_N"/>
</dbReference>
<dbReference type="Proteomes" id="UP000250918">
    <property type="component" value="Unassembled WGS sequence"/>
</dbReference>
<accession>A0A855XB66</accession>
<dbReference type="SUPFAM" id="SSF56529">
    <property type="entry name" value="FAH"/>
    <property type="match status" value="1"/>
</dbReference>
<dbReference type="GO" id="GO:0046872">
    <property type="term" value="F:metal ion binding"/>
    <property type="evidence" value="ECO:0007669"/>
    <property type="project" value="UniProtKB-KW"/>
</dbReference>
<dbReference type="InterPro" id="IPR036663">
    <property type="entry name" value="Fumarylacetoacetase_C_sf"/>
</dbReference>
<dbReference type="Pfam" id="PF01557">
    <property type="entry name" value="FAA_hydrolase"/>
    <property type="match status" value="1"/>
</dbReference>
<protein>
    <recommendedName>
        <fullName evidence="7">FAA hydrolase family protein</fullName>
    </recommendedName>
</protein>
<comment type="similarity">
    <text evidence="1">Belongs to the FAH family.</text>
</comment>
<dbReference type="GO" id="GO:0016853">
    <property type="term" value="F:isomerase activity"/>
    <property type="evidence" value="ECO:0007669"/>
    <property type="project" value="UniProtKB-ARBA"/>
</dbReference>
<evidence type="ECO:0000313" key="5">
    <source>
        <dbReference type="EMBL" id="PWB75950.1"/>
    </source>
</evidence>
<proteinExistence type="inferred from homology"/>
<dbReference type="PANTHER" id="PTHR42796">
    <property type="entry name" value="FUMARYLACETOACETATE HYDROLASE DOMAIN-CONTAINING PROTEIN 2A-RELATED"/>
    <property type="match status" value="1"/>
</dbReference>
<gene>
    <name evidence="5" type="ORF">C3F09_01435</name>
</gene>
<evidence type="ECO:0000256" key="1">
    <source>
        <dbReference type="ARBA" id="ARBA00010211"/>
    </source>
</evidence>
<name>A0A855XB66_9BACT</name>
<evidence type="ECO:0000256" key="2">
    <source>
        <dbReference type="ARBA" id="ARBA00022723"/>
    </source>
</evidence>
<dbReference type="Pfam" id="PF10370">
    <property type="entry name" value="Rv2993c-like_N"/>
    <property type="match status" value="1"/>
</dbReference>
<dbReference type="InterPro" id="IPR051121">
    <property type="entry name" value="FAH"/>
</dbReference>
<feature type="domain" description="Fumarylacetoacetase-like C-terminal" evidence="3">
    <location>
        <begin position="58"/>
        <end position="253"/>
    </location>
</feature>
<keyword evidence="2" id="KW-0479">Metal-binding</keyword>
<reference evidence="5 6" key="1">
    <citation type="journal article" date="2018" name="ISME J.">
        <title>A methanotrophic archaeon couples anaerobic oxidation of methane to Fe(III) reduction.</title>
        <authorList>
            <person name="Cai C."/>
            <person name="Leu A.O."/>
            <person name="Xie G.J."/>
            <person name="Guo J."/>
            <person name="Feng Y."/>
            <person name="Zhao J.X."/>
            <person name="Tyson G.W."/>
            <person name="Yuan Z."/>
            <person name="Hu S."/>
        </authorList>
    </citation>
    <scope>NUCLEOTIDE SEQUENCE [LARGE SCALE GENOMIC DNA]</scope>
    <source>
        <strain evidence="5">FeB_12</strain>
    </source>
</reference>
<evidence type="ECO:0000259" key="3">
    <source>
        <dbReference type="Pfam" id="PF01557"/>
    </source>
</evidence>
<dbReference type="EMBL" id="PQAP01000006">
    <property type="protein sequence ID" value="PWB75950.1"/>
    <property type="molecule type" value="Genomic_DNA"/>
</dbReference>
<dbReference type="InterPro" id="IPR011234">
    <property type="entry name" value="Fumarylacetoacetase-like_C"/>
</dbReference>
<sequence length="255" mass="28070">MSERFVRCRTAGHEPFYGVVAGTKVVKLANAPWLSRRTSDEEFDLDKVHLLAPVEPSKIVCIGLNYHAHVTASFSADKPPEYPLIFLKPPSSIIGPHDKIVHPPQSERVDYEAELGVVIGKTARNVSEHNAESHIFGFTCVNDVTARDLQKKDGQWSRAKGFDTFCPVGPWIVTELNWRDVLVEGIHNGKIMQSGRTAQMIFNIPYLISYISSAMTLFPGDLISTGTPSGIAPMKSGDTIHVRVEGIGTLENSMA</sequence>
<dbReference type="FunFam" id="3.90.850.10:FF:000002">
    <property type="entry name" value="2-hydroxyhepta-2,4-diene-1,7-dioate isomerase"/>
    <property type="match status" value="1"/>
</dbReference>